<evidence type="ECO:0000256" key="6">
    <source>
        <dbReference type="RuleBase" id="RU004020"/>
    </source>
</evidence>
<dbReference type="SUPFAM" id="SSF46785">
    <property type="entry name" value="Winged helix' DNA-binding domain"/>
    <property type="match status" value="1"/>
</dbReference>
<dbReference type="EMBL" id="HBIV01037064">
    <property type="protein sequence ID" value="CAE0674661.1"/>
    <property type="molecule type" value="Transcribed_RNA"/>
</dbReference>
<dbReference type="FunFam" id="1.10.10.10:FF:000027">
    <property type="entry name" value="Heat shock transcription factor 1"/>
    <property type="match status" value="1"/>
</dbReference>
<dbReference type="GO" id="GO:0003700">
    <property type="term" value="F:DNA-binding transcription factor activity"/>
    <property type="evidence" value="ECO:0007669"/>
    <property type="project" value="InterPro"/>
</dbReference>
<dbReference type="InterPro" id="IPR036388">
    <property type="entry name" value="WH-like_DNA-bd_sf"/>
</dbReference>
<evidence type="ECO:0000256" key="3">
    <source>
        <dbReference type="ARBA" id="ARBA00023125"/>
    </source>
</evidence>
<dbReference type="PANTHER" id="PTHR10015">
    <property type="entry name" value="HEAT SHOCK TRANSCRIPTION FACTOR"/>
    <property type="match status" value="1"/>
</dbReference>
<feature type="compositionally biased region" description="Basic residues" evidence="7">
    <location>
        <begin position="1"/>
        <end position="10"/>
    </location>
</feature>
<evidence type="ECO:0000256" key="2">
    <source>
        <dbReference type="ARBA" id="ARBA00023015"/>
    </source>
</evidence>
<dbReference type="GO" id="GO:0043565">
    <property type="term" value="F:sequence-specific DNA binding"/>
    <property type="evidence" value="ECO:0007669"/>
    <property type="project" value="InterPro"/>
</dbReference>
<dbReference type="InterPro" id="IPR036390">
    <property type="entry name" value="WH_DNA-bd_sf"/>
</dbReference>
<name>A0A6U3AU80_9EUKA</name>
<comment type="similarity">
    <text evidence="6">Belongs to the HSF family.</text>
</comment>
<evidence type="ECO:0000256" key="5">
    <source>
        <dbReference type="ARBA" id="ARBA00023242"/>
    </source>
</evidence>
<organism evidence="9">
    <name type="scientific">Lotharella globosa</name>
    <dbReference type="NCBI Taxonomy" id="91324"/>
    <lineage>
        <taxon>Eukaryota</taxon>
        <taxon>Sar</taxon>
        <taxon>Rhizaria</taxon>
        <taxon>Cercozoa</taxon>
        <taxon>Chlorarachniophyceae</taxon>
        <taxon>Lotharella</taxon>
    </lineage>
</organism>
<dbReference type="AlphaFoldDB" id="A0A6U3AU80"/>
<keyword evidence="3" id="KW-0238">DNA-binding</keyword>
<dbReference type="Pfam" id="PF00447">
    <property type="entry name" value="HSF_DNA-bind"/>
    <property type="match status" value="1"/>
</dbReference>
<evidence type="ECO:0000256" key="1">
    <source>
        <dbReference type="ARBA" id="ARBA00004123"/>
    </source>
</evidence>
<feature type="compositionally biased region" description="Basic and acidic residues" evidence="7">
    <location>
        <begin position="26"/>
        <end position="43"/>
    </location>
</feature>
<feature type="domain" description="HSF-type DNA-binding" evidence="8">
    <location>
        <begin position="49"/>
        <end position="145"/>
    </location>
</feature>
<feature type="region of interest" description="Disordered" evidence="7">
    <location>
        <begin position="1"/>
        <end position="49"/>
    </location>
</feature>
<comment type="subcellular location">
    <subcellularLocation>
        <location evidence="1">Nucleus</location>
    </subcellularLocation>
</comment>
<proteinExistence type="inferred from homology"/>
<dbReference type="InterPro" id="IPR000232">
    <property type="entry name" value="HSF_DNA-bd"/>
</dbReference>
<reference evidence="9" key="1">
    <citation type="submission" date="2021-01" db="EMBL/GenBank/DDBJ databases">
        <authorList>
            <person name="Corre E."/>
            <person name="Pelletier E."/>
            <person name="Niang G."/>
            <person name="Scheremetjew M."/>
            <person name="Finn R."/>
            <person name="Kale V."/>
            <person name="Holt S."/>
            <person name="Cochrane G."/>
            <person name="Meng A."/>
            <person name="Brown T."/>
            <person name="Cohen L."/>
        </authorList>
    </citation>
    <scope>NUCLEOTIDE SEQUENCE</scope>
    <source>
        <strain evidence="9">CCCM811</strain>
    </source>
</reference>
<dbReference type="Gene3D" id="1.10.10.10">
    <property type="entry name" value="Winged helix-like DNA-binding domain superfamily/Winged helix DNA-binding domain"/>
    <property type="match status" value="1"/>
</dbReference>
<keyword evidence="5" id="KW-0539">Nucleus</keyword>
<sequence length="296" mass="32821">MAARRSKRTRTTVSTMSEAHPYLMDDIPKLSEDKESVRSHSDTEQSENEFPSLVGKTYDMVDDPRTDHIVCWADDGNGFVVKNSDDFCSKILPTYFRTKRFRSFVRNLNMYGFRSRKQAQEGVYRFKHPQFRRHKKSLLSKIRKKTTQKSILSDLRGAIKELRADYAKLARSHAKIEGVLSQITKVLPVHVLQKICQNGGLPGAKGVVKGAGSGLEEDEENTASSPLSTTSTTSTQPDIKSDTESALPTITDMSMGVPSFKMEPVVSHDALFGPFAFDGSAPANSFGWGSLLAPPV</sequence>
<evidence type="ECO:0000259" key="8">
    <source>
        <dbReference type="SMART" id="SM00415"/>
    </source>
</evidence>
<protein>
    <recommendedName>
        <fullName evidence="8">HSF-type DNA-binding domain-containing protein</fullName>
    </recommendedName>
</protein>
<dbReference type="GO" id="GO:0005634">
    <property type="term" value="C:nucleus"/>
    <property type="evidence" value="ECO:0007669"/>
    <property type="project" value="UniProtKB-SubCell"/>
</dbReference>
<feature type="region of interest" description="Disordered" evidence="7">
    <location>
        <begin position="208"/>
        <end position="247"/>
    </location>
</feature>
<accession>A0A6U3AU80</accession>
<dbReference type="PANTHER" id="PTHR10015:SF427">
    <property type="entry name" value="HEAT SHOCK FACTOR PROTEIN"/>
    <property type="match status" value="1"/>
</dbReference>
<evidence type="ECO:0000256" key="7">
    <source>
        <dbReference type="SAM" id="MobiDB-lite"/>
    </source>
</evidence>
<dbReference type="PRINTS" id="PR00056">
    <property type="entry name" value="HSFDOMAIN"/>
</dbReference>
<feature type="compositionally biased region" description="Low complexity" evidence="7">
    <location>
        <begin position="222"/>
        <end position="235"/>
    </location>
</feature>
<gene>
    <name evidence="9" type="ORF">LGLO00237_LOCUS26435</name>
</gene>
<evidence type="ECO:0000313" key="9">
    <source>
        <dbReference type="EMBL" id="CAE0674661.1"/>
    </source>
</evidence>
<evidence type="ECO:0000256" key="4">
    <source>
        <dbReference type="ARBA" id="ARBA00023163"/>
    </source>
</evidence>
<keyword evidence="2" id="KW-0805">Transcription regulation</keyword>
<keyword evidence="4" id="KW-0804">Transcription</keyword>
<dbReference type="SMART" id="SM00415">
    <property type="entry name" value="HSF"/>
    <property type="match status" value="1"/>
</dbReference>